<protein>
    <submittedName>
        <fullName evidence="2">Uncharacterized protein</fullName>
    </submittedName>
</protein>
<reference evidence="2 3" key="1">
    <citation type="submission" date="2013-07" db="EMBL/GenBank/DDBJ databases">
        <title>Comparative Genomic and Metabolomic Analysis of Twelve Strains of Pseudoalteromonas luteoviolacea.</title>
        <authorList>
            <person name="Vynne N.G."/>
            <person name="Mansson M."/>
            <person name="Gram L."/>
        </authorList>
    </citation>
    <scope>NUCLEOTIDE SEQUENCE [LARGE SCALE GENOMIC DNA]</scope>
    <source>
        <strain evidence="2 3">S4060-1</strain>
    </source>
</reference>
<comment type="caution">
    <text evidence="2">The sequence shown here is derived from an EMBL/GenBank/DDBJ whole genome shotgun (WGS) entry which is preliminary data.</text>
</comment>
<dbReference type="PATRIC" id="fig|1365257.3.peg.3237"/>
<sequence>MALGSYKDWLNGVITKKHSANTITLSHENIYVVPSKSGFLFLFFALLNFVIGINYQNNLILGVAYLMLMLQISALFYGYMNLHGMRLELLDIQSNFVGNHNLAKFRITPSAEVYSLNIFHSEFDNLDFRNKHFDVKPQNQIIKLHLERRGKYSSGKFKIQSSYPFGLVNVWSYLLPNKQFYVYPAPLKCELDIQSSLEADTDTGVKSKRSDSFEDFSSLTKYQKGMSKNRISWRHFAKSQELLVKDYEGEEQSISHVLDFFKVEGGKETKLSKLCYQVLEADKQGHEFALKLPNAYIKMGSGESHVTRCLEALSEC</sequence>
<proteinExistence type="predicted"/>
<keyword evidence="1" id="KW-0812">Transmembrane</keyword>
<name>A0A167LET3_9GAMM</name>
<dbReference type="Proteomes" id="UP000076661">
    <property type="component" value="Unassembled WGS sequence"/>
</dbReference>
<evidence type="ECO:0000313" key="3">
    <source>
        <dbReference type="Proteomes" id="UP000076661"/>
    </source>
</evidence>
<dbReference type="PANTHER" id="PTHR34351:SF1">
    <property type="entry name" value="SLR1927 PROTEIN"/>
    <property type="match status" value="1"/>
</dbReference>
<dbReference type="AlphaFoldDB" id="A0A167LET3"/>
<dbReference type="RefSeq" id="WP_063381765.1">
    <property type="nucleotide sequence ID" value="NZ_AUXX01000027.1"/>
</dbReference>
<evidence type="ECO:0000256" key="1">
    <source>
        <dbReference type="SAM" id="Phobius"/>
    </source>
</evidence>
<organism evidence="2 3">
    <name type="scientific">Pseudoalteromonas luteoviolacea S4060-1</name>
    <dbReference type="NCBI Taxonomy" id="1365257"/>
    <lineage>
        <taxon>Bacteria</taxon>
        <taxon>Pseudomonadati</taxon>
        <taxon>Pseudomonadota</taxon>
        <taxon>Gammaproteobacteria</taxon>
        <taxon>Alteromonadales</taxon>
        <taxon>Pseudoalteromonadaceae</taxon>
        <taxon>Pseudoalteromonas</taxon>
    </lineage>
</organism>
<dbReference type="EMBL" id="AUXX01000027">
    <property type="protein sequence ID" value="KZN64393.1"/>
    <property type="molecule type" value="Genomic_DNA"/>
</dbReference>
<keyword evidence="1" id="KW-0472">Membrane</keyword>
<feature type="transmembrane region" description="Helical" evidence="1">
    <location>
        <begin position="37"/>
        <end position="53"/>
    </location>
</feature>
<keyword evidence="1" id="KW-1133">Transmembrane helix</keyword>
<dbReference type="PANTHER" id="PTHR34351">
    <property type="entry name" value="SLR1927 PROTEIN-RELATED"/>
    <property type="match status" value="1"/>
</dbReference>
<evidence type="ECO:0000313" key="2">
    <source>
        <dbReference type="EMBL" id="KZN64393.1"/>
    </source>
</evidence>
<feature type="transmembrane region" description="Helical" evidence="1">
    <location>
        <begin position="59"/>
        <end position="80"/>
    </location>
</feature>
<gene>
    <name evidence="2" type="ORF">N478_22115</name>
</gene>
<accession>A0A167LET3</accession>